<evidence type="ECO:0008006" key="3">
    <source>
        <dbReference type="Google" id="ProtNLM"/>
    </source>
</evidence>
<dbReference type="Pfam" id="PF10978">
    <property type="entry name" value="DUF2785"/>
    <property type="match status" value="1"/>
</dbReference>
<organism evidence="1 2">
    <name type="scientific">Levilactobacillus senmaizukei DSM 21775 = NBRC 103853</name>
    <dbReference type="NCBI Taxonomy" id="1423803"/>
    <lineage>
        <taxon>Bacteria</taxon>
        <taxon>Bacillati</taxon>
        <taxon>Bacillota</taxon>
        <taxon>Bacilli</taxon>
        <taxon>Lactobacillales</taxon>
        <taxon>Lactobacillaceae</taxon>
        <taxon>Levilactobacillus</taxon>
    </lineage>
</organism>
<dbReference type="STRING" id="1423803.FD13_GL000577"/>
<proteinExistence type="predicted"/>
<dbReference type="InterPro" id="IPR021247">
    <property type="entry name" value="DUF2785"/>
</dbReference>
<reference evidence="1 2" key="1">
    <citation type="journal article" date="2015" name="Genome Announc.">
        <title>Expanding the biotechnology potential of lactobacilli through comparative genomics of 213 strains and associated genera.</title>
        <authorList>
            <person name="Sun Z."/>
            <person name="Harris H.M."/>
            <person name="McCann A."/>
            <person name="Guo C."/>
            <person name="Argimon S."/>
            <person name="Zhang W."/>
            <person name="Yang X."/>
            <person name="Jeffery I.B."/>
            <person name="Cooney J.C."/>
            <person name="Kagawa T.F."/>
            <person name="Liu W."/>
            <person name="Song Y."/>
            <person name="Salvetti E."/>
            <person name="Wrobel A."/>
            <person name="Rasinkangas P."/>
            <person name="Parkhill J."/>
            <person name="Rea M.C."/>
            <person name="O'Sullivan O."/>
            <person name="Ritari J."/>
            <person name="Douillard F.P."/>
            <person name="Paul Ross R."/>
            <person name="Yang R."/>
            <person name="Briner A.E."/>
            <person name="Felis G.E."/>
            <person name="de Vos W.M."/>
            <person name="Barrangou R."/>
            <person name="Klaenhammer T.R."/>
            <person name="Caufield P.W."/>
            <person name="Cui Y."/>
            <person name="Zhang H."/>
            <person name="O'Toole P.W."/>
        </authorList>
    </citation>
    <scope>NUCLEOTIDE SEQUENCE [LARGE SCALE GENOMIC DNA]</scope>
    <source>
        <strain evidence="1 2">DSM 21775</strain>
    </source>
</reference>
<keyword evidence="2" id="KW-1185">Reference proteome</keyword>
<protein>
    <recommendedName>
        <fullName evidence="3">DUF2785 domain-containing protein</fullName>
    </recommendedName>
</protein>
<dbReference type="RefSeq" id="WP_061776813.1">
    <property type="nucleotide sequence ID" value="NZ_AYZH01000015.1"/>
</dbReference>
<dbReference type="Proteomes" id="UP000051589">
    <property type="component" value="Unassembled WGS sequence"/>
</dbReference>
<dbReference type="EMBL" id="AYZH01000015">
    <property type="protein sequence ID" value="KRN01748.1"/>
    <property type="molecule type" value="Genomic_DNA"/>
</dbReference>
<comment type="caution">
    <text evidence="1">The sequence shown here is derived from an EMBL/GenBank/DDBJ whole genome shotgun (WGS) entry which is preliminary data.</text>
</comment>
<evidence type="ECO:0000313" key="1">
    <source>
        <dbReference type="EMBL" id="KRN01748.1"/>
    </source>
</evidence>
<dbReference type="OrthoDB" id="7619731at2"/>
<dbReference type="AlphaFoldDB" id="A0A0R2DPI8"/>
<accession>A0A0R2DPI8</accession>
<gene>
    <name evidence="1" type="ORF">FD13_GL000577</name>
</gene>
<dbReference type="PATRIC" id="fig|1423803.3.peg.573"/>
<evidence type="ECO:0000313" key="2">
    <source>
        <dbReference type="Proteomes" id="UP000051589"/>
    </source>
</evidence>
<sequence>MDEQIGALMTQIEGLNAEVKNGEVYQSLGRRLGELMDGIHRRRRTEVELPDDEDGIDEILANLKGQLQANDPVNLPFRKMRQLIQHLGSPDPLIRYQGVNFTIYDALQQNALSSEQLLFIFNQLTQPEDLFAHALEPANAAVFGRSGRINLLAVLLHFVGENGQVAAKIDWHQLVILATTAVCLETDTRGFINHQGWAHTFAALTDLLVVLAASERLDRADKLFLMVSLIERLRRLKTPLIYGENDRMAAYFIDLANRHTLYEQTLVMVLQQWRKAVALHRRPDTIAGWNRFFNRKRLLDSFRLHKDLPQSLEDYLNSTIDFLG</sequence>
<name>A0A0R2DPI8_9LACO</name>